<keyword evidence="2" id="KW-1185">Reference proteome</keyword>
<comment type="caution">
    <text evidence="1">The sequence shown here is derived from an EMBL/GenBank/DDBJ whole genome shotgun (WGS) entry which is preliminary data.</text>
</comment>
<evidence type="ECO:0008006" key="3">
    <source>
        <dbReference type="Google" id="ProtNLM"/>
    </source>
</evidence>
<dbReference type="PANTHER" id="PTHR24159">
    <property type="match status" value="1"/>
</dbReference>
<dbReference type="Proteomes" id="UP001470230">
    <property type="component" value="Unassembled WGS sequence"/>
</dbReference>
<organism evidence="1 2">
    <name type="scientific">Tritrichomonas musculus</name>
    <dbReference type="NCBI Taxonomy" id="1915356"/>
    <lineage>
        <taxon>Eukaryota</taxon>
        <taxon>Metamonada</taxon>
        <taxon>Parabasalia</taxon>
        <taxon>Tritrichomonadida</taxon>
        <taxon>Tritrichomonadidae</taxon>
        <taxon>Tritrichomonas</taxon>
    </lineage>
</organism>
<proteinExistence type="predicted"/>
<sequence length="403" mass="47985">MNIAEYAELMKNIQTNLLIFIEKDDNDDHNFQNLQTLFNENKIQDNKYNLISLFHLIAKISNNHHRGNLFFDKIFRILLFFKDSIQKHFSNSEIFNIFISNKRIILFFIEEGIIIVDDYIAKKMTTGKYIERKYPEYFSPELKPFLRKKWFQRKHKFDNLTETVGKELPANFYDERKKGENNDFLSVIIQKDSINEFIAYVNQSDCSLCDEIESSIYETNCLLLKKQTNQISNARVSLRSRPKNDKYLSFIEYAAFYGSIKIFQYLSNNGVEVKQSLMKFAIHSNNTEIVNLIKDKFNKSIQKSAKSYFKESMKCHHNDIANYFADNFLDDYSEMSDEILIWSLKYYNFEFMKHSDINESLFCYLCKYDYFYLVNEILKGPNVDINKTIISIKMFINEIFISN</sequence>
<evidence type="ECO:0000313" key="2">
    <source>
        <dbReference type="Proteomes" id="UP001470230"/>
    </source>
</evidence>
<dbReference type="InterPro" id="IPR036770">
    <property type="entry name" value="Ankyrin_rpt-contain_sf"/>
</dbReference>
<accession>A0ABR2K6Q2</accession>
<dbReference type="EMBL" id="JAPFFF010000007">
    <property type="protein sequence ID" value="KAK8886503.1"/>
    <property type="molecule type" value="Genomic_DNA"/>
</dbReference>
<evidence type="ECO:0000313" key="1">
    <source>
        <dbReference type="EMBL" id="KAK8886503.1"/>
    </source>
</evidence>
<protein>
    <recommendedName>
        <fullName evidence="3">DUF3447 domain-containing protein</fullName>
    </recommendedName>
</protein>
<dbReference type="SUPFAM" id="SSF140860">
    <property type="entry name" value="Pseudo ankyrin repeat-like"/>
    <property type="match status" value="1"/>
</dbReference>
<dbReference type="PANTHER" id="PTHR24159:SF5">
    <property type="entry name" value="ANK_REP_REGION DOMAIN-CONTAINING PROTEIN"/>
    <property type="match status" value="1"/>
</dbReference>
<reference evidence="1 2" key="1">
    <citation type="submission" date="2024-04" db="EMBL/GenBank/DDBJ databases">
        <title>Tritrichomonas musculus Genome.</title>
        <authorList>
            <person name="Alves-Ferreira E."/>
            <person name="Grigg M."/>
            <person name="Lorenzi H."/>
            <person name="Galac M."/>
        </authorList>
    </citation>
    <scope>NUCLEOTIDE SEQUENCE [LARGE SCALE GENOMIC DNA]</scope>
    <source>
        <strain evidence="1 2">EAF2021</strain>
    </source>
</reference>
<dbReference type="SUPFAM" id="SSF48403">
    <property type="entry name" value="Ankyrin repeat"/>
    <property type="match status" value="1"/>
</dbReference>
<gene>
    <name evidence="1" type="ORF">M9Y10_041966</name>
</gene>
<name>A0ABR2K6Q2_9EUKA</name>